<dbReference type="InterPro" id="IPR041248">
    <property type="entry name" value="YDG"/>
</dbReference>
<keyword evidence="3" id="KW-1185">Reference proteome</keyword>
<feature type="domain" description="YDG" evidence="1">
    <location>
        <begin position="355"/>
        <end position="437"/>
    </location>
</feature>
<evidence type="ECO:0000313" key="3">
    <source>
        <dbReference type="Proteomes" id="UP000324233"/>
    </source>
</evidence>
<name>A0A5B9VU71_9BACT</name>
<gene>
    <name evidence="2" type="ORF">OJF2_03390</name>
</gene>
<feature type="domain" description="YDG" evidence="1">
    <location>
        <begin position="626"/>
        <end position="706"/>
    </location>
</feature>
<evidence type="ECO:0000259" key="1">
    <source>
        <dbReference type="Pfam" id="PF18657"/>
    </source>
</evidence>
<dbReference type="AlphaFoldDB" id="A0A5B9VU71"/>
<feature type="domain" description="YDG" evidence="1">
    <location>
        <begin position="892"/>
        <end position="980"/>
    </location>
</feature>
<feature type="domain" description="YDG" evidence="1">
    <location>
        <begin position="535"/>
        <end position="619"/>
    </location>
</feature>
<dbReference type="EMBL" id="CP042997">
    <property type="protein sequence ID" value="QEH31872.1"/>
    <property type="molecule type" value="Genomic_DNA"/>
</dbReference>
<sequence>MPAWGLGARPEPIPKGNRPMWKIRTFVGEWLLPGREARSGSTRRPSRRASVGKRPELEPVEARILLSTAEVATIRATPLLVDSQAKASVEVSEVGGIALRNRRGDLTASLTSNGRPVEGLAVIFRIGNRVVGTARTDADGVATLSNVRVGRLKVRNYAARTVVVFKGNSQLMPVVRRGPLTVSRTASALSGVTATGVYGGAATLSAVLGSKRGEAAGKPVLFALDGRAVGVATTDAQGVATLPGVSLAGLNAGAHGVTARFAGDIDYYKATATGTLTIARATTSITLGNLSQTYGATTQPTATTGQPGLPVELSYTDASGHAAAQPFRAGTYTVTARIADPNYIGSAVGTLVVAPAAVGISRIDAMSKAYDGTTAATVDSGSVVLTGVVAGDSVSIDASHATASFASDHVGADQAVTIAGLALTGPDASNYVLSQSSATATASITPRALTVAGIAADDKVYDGTTAATFSLSPGAGLDGVVGADDVSLVSGLVTASFDSKSAGQGKAVTFDGFSLSGGDSGNYVLSPVTAAADITRATLTVAGIAAADKVYDGTAAATLDASGASLGGVIGADDVSLDASAATGSFDTKDADNSSKAVTISGLALAGADAGNYQLAGASAFAYISPKVLAVTGVTAGSRVYDATTAASLDASAASLVGVVPGDDVALNTAGVSGSFVDRNVGTAKAVIVSGLALAGPGAGNYIIAAPGVTADVTPLTLTMSPTSTATKTYDGTTSAPPPIAPSLAGVIGGDSVALDASGATGATLADKNVGTNKVATEHGLALSGVDAGNYLLDPTYLVNVTPASVSVTGITAPGKVYDGTTAATLDTSGVSFAGVVIGDDVTFDASSAVGSFADRDAGTGKTVTVTGLTKSGADAGNYAFAFPTPVTATITPKALTVTGMQVDGKVYDGTTAATIAALPGGVISGLVNGDDVSIDQAATSAGATAAFADKDAGTGKTVTVTGVQLTGADAGNYTVSSATGSADISKATITLSGVAASKTYDGTTDVSFNLGGASLGGVIGADDVSLDASAATGSYADKDVGTGKAITANGFALAGADAGNYTLAVDPITGDIASKILSIEGFTATDRTYDGTTGVTVGAAGVNFHAGDLVAGEDVAFDYSSLAAAAGSMADKNAGVGKAVTITGLSVTGADAGNYKVVASTTVNIAKATLTVTGIPNLTKSYDENQYFVSINTSGAALSGIIGADTVTLNTSGIFGVSTSANVGTWNVYINGLALGGTDAGNYNLGTVIVSGTIQGP</sequence>
<organism evidence="2 3">
    <name type="scientific">Aquisphaera giovannonii</name>
    <dbReference type="NCBI Taxonomy" id="406548"/>
    <lineage>
        <taxon>Bacteria</taxon>
        <taxon>Pseudomonadati</taxon>
        <taxon>Planctomycetota</taxon>
        <taxon>Planctomycetia</taxon>
        <taxon>Isosphaerales</taxon>
        <taxon>Isosphaeraceae</taxon>
        <taxon>Aquisphaera</taxon>
    </lineage>
</organism>
<protein>
    <recommendedName>
        <fullName evidence="1">YDG domain-containing protein</fullName>
    </recommendedName>
</protein>
<feature type="domain" description="YDG" evidence="1">
    <location>
        <begin position="987"/>
        <end position="1065"/>
    </location>
</feature>
<dbReference type="KEGG" id="agv:OJF2_03390"/>
<feature type="domain" description="YDG" evidence="1">
    <location>
        <begin position="1168"/>
        <end position="1248"/>
    </location>
</feature>
<proteinExistence type="predicted"/>
<feature type="domain" description="YDG" evidence="1">
    <location>
        <begin position="802"/>
        <end position="882"/>
    </location>
</feature>
<evidence type="ECO:0000313" key="2">
    <source>
        <dbReference type="EMBL" id="QEH31872.1"/>
    </source>
</evidence>
<feature type="domain" description="YDG" evidence="1">
    <location>
        <begin position="1076"/>
        <end position="1163"/>
    </location>
</feature>
<feature type="domain" description="YDG" evidence="1">
    <location>
        <begin position="714"/>
        <end position="795"/>
    </location>
</feature>
<reference evidence="2 3" key="1">
    <citation type="submission" date="2019-08" db="EMBL/GenBank/DDBJ databases">
        <title>Deep-cultivation of Planctomycetes and their phenomic and genomic characterization uncovers novel biology.</title>
        <authorList>
            <person name="Wiegand S."/>
            <person name="Jogler M."/>
            <person name="Boedeker C."/>
            <person name="Pinto D."/>
            <person name="Vollmers J."/>
            <person name="Rivas-Marin E."/>
            <person name="Kohn T."/>
            <person name="Peeters S.H."/>
            <person name="Heuer A."/>
            <person name="Rast P."/>
            <person name="Oberbeckmann S."/>
            <person name="Bunk B."/>
            <person name="Jeske O."/>
            <person name="Meyerdierks A."/>
            <person name="Storesund J.E."/>
            <person name="Kallscheuer N."/>
            <person name="Luecker S."/>
            <person name="Lage O.M."/>
            <person name="Pohl T."/>
            <person name="Merkel B.J."/>
            <person name="Hornburger P."/>
            <person name="Mueller R.-W."/>
            <person name="Bruemmer F."/>
            <person name="Labrenz M."/>
            <person name="Spormann A.M."/>
            <person name="Op den Camp H."/>
            <person name="Overmann J."/>
            <person name="Amann R."/>
            <person name="Jetten M.S.M."/>
            <person name="Mascher T."/>
            <person name="Medema M.H."/>
            <person name="Devos D.P."/>
            <person name="Kaster A.-K."/>
            <person name="Ovreas L."/>
            <person name="Rohde M."/>
            <person name="Galperin M.Y."/>
            <person name="Jogler C."/>
        </authorList>
    </citation>
    <scope>NUCLEOTIDE SEQUENCE [LARGE SCALE GENOMIC DNA]</scope>
    <source>
        <strain evidence="2 3">OJF2</strain>
    </source>
</reference>
<dbReference type="Pfam" id="PF18657">
    <property type="entry name" value="YDG"/>
    <property type="match status" value="10"/>
</dbReference>
<dbReference type="Proteomes" id="UP000324233">
    <property type="component" value="Chromosome"/>
</dbReference>
<feature type="domain" description="YDG" evidence="1">
    <location>
        <begin position="445"/>
        <end position="530"/>
    </location>
</feature>
<accession>A0A5B9VU71</accession>